<dbReference type="PATRIC" id="fig|1396.535.peg.3984"/>
<feature type="active site" description="O-(5'-phospho-DNA)-tyrosine intermediate" evidence="7">
    <location>
        <position position="71"/>
    </location>
</feature>
<dbReference type="InterPro" id="IPR050220">
    <property type="entry name" value="Type_II_DNA_Topoisomerases"/>
</dbReference>
<dbReference type="InterPro" id="IPR002205">
    <property type="entry name" value="Topo_IIA_dom_A"/>
</dbReference>
<dbReference type="EMBL" id="LJKE01000056">
    <property type="protein sequence ID" value="KZD63353.1"/>
    <property type="molecule type" value="Genomic_DNA"/>
</dbReference>
<reference evidence="9 10" key="1">
    <citation type="submission" date="2015-09" db="EMBL/GenBank/DDBJ databases">
        <title>Bacillus cereus food isolates.</title>
        <authorList>
            <person name="Boekhorst J."/>
        </authorList>
    </citation>
    <scope>NUCLEOTIDE SEQUENCE [LARGE SCALE GENOMIC DNA]</scope>
    <source>
        <strain evidence="9 10">B4088</strain>
    </source>
</reference>
<evidence type="ECO:0000256" key="6">
    <source>
        <dbReference type="ARBA" id="ARBA00023235"/>
    </source>
</evidence>
<dbReference type="Pfam" id="PF00521">
    <property type="entry name" value="DNA_topoisoIV"/>
    <property type="match status" value="1"/>
</dbReference>
<sequence>MQDLNIVHSGPHKKSARVVGEVIGKYHPHGDSAVYEAMVRMAQDFKLRYPLIDGQGYFGSLDGDKAAAMRYTEAKMTVLADELLRGINDNTVDFKDNYDGTESEPKVLPSRFPNLLVNGSEGIAVGMATGMAPHCLTEVIDGIIAQINNPDISIEELMTFIKGPDFPTGATVYGIDGIKMAYATGRGKVTIRATTDIIENKDGSMHIEITDLPYMVNKKKLIEKIWEMQLLHDQNKDDITKPSSALDFIQKNGIHDISDSNGIKILIKLKKSVMNPQVVVNRLYTHTPLQTNFNFNNVALIPKTSPSGEIKMVPATLNLKELITHYIAHQLEVTKRHIQSDLNKAEIKMHLLNGLSKALDNIDETIAVIRSAKSREEAISSLEGLLSIARDQAISILEKRIQALAGFEQMVLRNQHAELEKLVNLLKSKLADDNLIYKDIVEDLHKIRDTYGDERRTKIIEDVLVTNELDLIPDEEVLITLTNDGYIKSSLESSFVTRKRNGKGTNAMSMYDGDYVKFAHVAKSHDKLLFFTNTGRVFSKYAHEIPKTPTGSNAKGKSINLYLELDELEKVQNVLSIREFKDNEYLFFTTVNGQVKKTPVTAFSNIRRNGMIAISLNEGDKLVSTILTKDTQAITLIAERGKSITFGGDTVRPMSRITLGMRGMTLAKGDKVVSAIAHEEDAELLIVTNEGYGKRTPLSDFHSHLQKKGGQGILAAKLTEKSGKLIDAVVVRPEDEIMTITKQSLTLKVRVSDIQLSSRISQGLKLINLREDDEVTQIARIFNDDSEESSEE</sequence>
<dbReference type="CDD" id="cd00187">
    <property type="entry name" value="TOP4c"/>
    <property type="match status" value="1"/>
</dbReference>
<dbReference type="PANTHER" id="PTHR43493:SF5">
    <property type="entry name" value="DNA GYRASE SUBUNIT A, CHLOROPLASTIC_MITOCHONDRIAL"/>
    <property type="match status" value="1"/>
</dbReference>
<dbReference type="InterPro" id="IPR013758">
    <property type="entry name" value="Topo_IIA_A/C_ab"/>
</dbReference>
<dbReference type="Proteomes" id="UP000076482">
    <property type="component" value="Unassembled WGS sequence"/>
</dbReference>
<dbReference type="PROSITE" id="PS52040">
    <property type="entry name" value="TOPO_IIA"/>
    <property type="match status" value="1"/>
</dbReference>
<keyword evidence="5 7" id="KW-0238">DNA-binding</keyword>
<comment type="caution">
    <text evidence="9">The sequence shown here is derived from an EMBL/GenBank/DDBJ whole genome shotgun (WGS) entry which is preliminary data.</text>
</comment>
<keyword evidence="4 7" id="KW-0799">Topoisomerase</keyword>
<dbReference type="InterPro" id="IPR013760">
    <property type="entry name" value="Topo_IIA-like_dom_sf"/>
</dbReference>
<feature type="domain" description="Topo IIA-type catalytic" evidence="8">
    <location>
        <begin position="1"/>
        <end position="477"/>
    </location>
</feature>
<dbReference type="GO" id="GO:0005524">
    <property type="term" value="F:ATP binding"/>
    <property type="evidence" value="ECO:0007669"/>
    <property type="project" value="InterPro"/>
</dbReference>
<dbReference type="GO" id="GO:0009330">
    <property type="term" value="C:DNA topoisomerase type II (double strand cut, ATP-hydrolyzing) complex"/>
    <property type="evidence" value="ECO:0007669"/>
    <property type="project" value="TreeGrafter"/>
</dbReference>
<evidence type="ECO:0000256" key="4">
    <source>
        <dbReference type="ARBA" id="ARBA00023029"/>
    </source>
</evidence>
<evidence type="ECO:0000256" key="1">
    <source>
        <dbReference type="ARBA" id="ARBA00000185"/>
    </source>
</evidence>
<dbReference type="Gene3D" id="3.90.199.10">
    <property type="entry name" value="Topoisomerase II, domain 5"/>
    <property type="match status" value="1"/>
</dbReference>
<dbReference type="InterPro" id="IPR013757">
    <property type="entry name" value="Topo_IIA_A_a_sf"/>
</dbReference>
<gene>
    <name evidence="9" type="ORF">B4088_3338</name>
</gene>
<accession>A0A164NCQ1</accession>
<proteinExistence type="inferred from homology"/>
<dbReference type="SUPFAM" id="SSF101904">
    <property type="entry name" value="GyrA/ParC C-terminal domain-like"/>
    <property type="match status" value="1"/>
</dbReference>
<evidence type="ECO:0000313" key="9">
    <source>
        <dbReference type="EMBL" id="KZD63353.1"/>
    </source>
</evidence>
<dbReference type="GO" id="GO:0034335">
    <property type="term" value="F:DNA negative supercoiling activity"/>
    <property type="evidence" value="ECO:0007669"/>
    <property type="project" value="UniProtKB-ARBA"/>
</dbReference>
<organism evidence="9 10">
    <name type="scientific">Bacillus cereus</name>
    <dbReference type="NCBI Taxonomy" id="1396"/>
    <lineage>
        <taxon>Bacteria</taxon>
        <taxon>Bacillati</taxon>
        <taxon>Bacillota</taxon>
        <taxon>Bacilli</taxon>
        <taxon>Bacillales</taxon>
        <taxon>Bacillaceae</taxon>
        <taxon>Bacillus</taxon>
        <taxon>Bacillus cereus group</taxon>
    </lineage>
</organism>
<name>A0A164NCQ1_BACCE</name>
<dbReference type="Gene3D" id="2.120.10.90">
    <property type="entry name" value="DNA gyrase/topoisomerase IV, subunit A, C-terminal"/>
    <property type="match status" value="1"/>
</dbReference>
<dbReference type="Gene3D" id="3.30.1360.40">
    <property type="match status" value="1"/>
</dbReference>
<protein>
    <recommendedName>
        <fullName evidence="3">DNA topoisomerase (ATP-hydrolyzing)</fullName>
        <ecNumber evidence="3">5.6.2.2</ecNumber>
    </recommendedName>
</protein>
<evidence type="ECO:0000256" key="3">
    <source>
        <dbReference type="ARBA" id="ARBA00012895"/>
    </source>
</evidence>
<comment type="catalytic activity">
    <reaction evidence="1 7">
        <text>ATP-dependent breakage, passage and rejoining of double-stranded DNA.</text>
        <dbReference type="EC" id="5.6.2.2"/>
    </reaction>
</comment>
<keyword evidence="6 7" id="KW-0413">Isomerase</keyword>
<evidence type="ECO:0000259" key="8">
    <source>
        <dbReference type="PROSITE" id="PS52040"/>
    </source>
</evidence>
<evidence type="ECO:0000256" key="5">
    <source>
        <dbReference type="ARBA" id="ARBA00023125"/>
    </source>
</evidence>
<dbReference type="SUPFAM" id="SSF56719">
    <property type="entry name" value="Type II DNA topoisomerase"/>
    <property type="match status" value="1"/>
</dbReference>
<dbReference type="SMART" id="SM00434">
    <property type="entry name" value="TOP4c"/>
    <property type="match status" value="1"/>
</dbReference>
<dbReference type="Pfam" id="PF03989">
    <property type="entry name" value="DNA_gyraseA_C"/>
    <property type="match status" value="6"/>
</dbReference>
<evidence type="ECO:0000256" key="2">
    <source>
        <dbReference type="ARBA" id="ARBA00008263"/>
    </source>
</evidence>
<dbReference type="GO" id="GO:0003677">
    <property type="term" value="F:DNA binding"/>
    <property type="evidence" value="ECO:0007669"/>
    <property type="project" value="UniProtKB-UniRule"/>
</dbReference>
<dbReference type="PANTHER" id="PTHR43493">
    <property type="entry name" value="DNA GYRASE/TOPOISOMERASE SUBUNIT A"/>
    <property type="match status" value="1"/>
</dbReference>
<dbReference type="AlphaFoldDB" id="A0A164NCQ1"/>
<comment type="similarity">
    <text evidence="2">Belongs to the type II topoisomerase GyrA/ParC subunit family.</text>
</comment>
<dbReference type="GO" id="GO:0005737">
    <property type="term" value="C:cytoplasm"/>
    <property type="evidence" value="ECO:0007669"/>
    <property type="project" value="TreeGrafter"/>
</dbReference>
<evidence type="ECO:0000256" key="7">
    <source>
        <dbReference type="PROSITE-ProRule" id="PRU01384"/>
    </source>
</evidence>
<dbReference type="InterPro" id="IPR035516">
    <property type="entry name" value="Gyrase/topoIV_suA_C"/>
</dbReference>
<dbReference type="GO" id="GO:0006265">
    <property type="term" value="P:DNA topological change"/>
    <property type="evidence" value="ECO:0007669"/>
    <property type="project" value="UniProtKB-UniRule"/>
</dbReference>
<evidence type="ECO:0000313" key="10">
    <source>
        <dbReference type="Proteomes" id="UP000076482"/>
    </source>
</evidence>
<dbReference type="EC" id="5.6.2.2" evidence="3"/>
<dbReference type="Gene3D" id="1.10.268.10">
    <property type="entry name" value="Topoisomerase, domain 3"/>
    <property type="match status" value="1"/>
</dbReference>
<dbReference type="InterPro" id="IPR006691">
    <property type="entry name" value="GyrA/parC_rep"/>
</dbReference>